<dbReference type="AlphaFoldDB" id="X1SN34"/>
<feature type="non-terminal residue" evidence="1">
    <location>
        <position position="1"/>
    </location>
</feature>
<dbReference type="EMBL" id="BARW01002229">
    <property type="protein sequence ID" value="GAI69224.1"/>
    <property type="molecule type" value="Genomic_DNA"/>
</dbReference>
<reference evidence="1" key="1">
    <citation type="journal article" date="2014" name="Front. Microbiol.">
        <title>High frequency of phylogenetically diverse reductive dehalogenase-homologous genes in deep subseafloor sedimentary metagenomes.</title>
        <authorList>
            <person name="Kawai M."/>
            <person name="Futagami T."/>
            <person name="Toyoda A."/>
            <person name="Takaki Y."/>
            <person name="Nishi S."/>
            <person name="Hori S."/>
            <person name="Arai W."/>
            <person name="Tsubouchi T."/>
            <person name="Morono Y."/>
            <person name="Uchiyama I."/>
            <person name="Ito T."/>
            <person name="Fujiyama A."/>
            <person name="Inagaki F."/>
            <person name="Takami H."/>
        </authorList>
    </citation>
    <scope>NUCLEOTIDE SEQUENCE</scope>
    <source>
        <strain evidence="1">Expedition CK06-06</strain>
    </source>
</reference>
<name>X1SN34_9ZZZZ</name>
<sequence>QIGTLTSKVGELTERVADLGKPAIGRTEMDILHEIATEGIGVLKSELPGFRKDIKEALGSTVLPPAKSAEERKQRTTKLKQAVEADRDIEEIGRRLFFSES</sequence>
<organism evidence="1">
    <name type="scientific">marine sediment metagenome</name>
    <dbReference type="NCBI Taxonomy" id="412755"/>
    <lineage>
        <taxon>unclassified sequences</taxon>
        <taxon>metagenomes</taxon>
        <taxon>ecological metagenomes</taxon>
    </lineage>
</organism>
<gene>
    <name evidence="1" type="ORF">S12H4_06370</name>
</gene>
<evidence type="ECO:0000313" key="1">
    <source>
        <dbReference type="EMBL" id="GAI69224.1"/>
    </source>
</evidence>
<protein>
    <submittedName>
        <fullName evidence="1">Uncharacterized protein</fullName>
    </submittedName>
</protein>
<comment type="caution">
    <text evidence="1">The sequence shown here is derived from an EMBL/GenBank/DDBJ whole genome shotgun (WGS) entry which is preliminary data.</text>
</comment>
<proteinExistence type="predicted"/>
<accession>X1SN34</accession>